<dbReference type="GO" id="GO:0031966">
    <property type="term" value="C:mitochondrial membrane"/>
    <property type="evidence" value="ECO:0007669"/>
    <property type="project" value="UniProtKB-SubCell"/>
</dbReference>
<name>A0A5J5EUF3_9PEZI</name>
<evidence type="ECO:0000313" key="22">
    <source>
        <dbReference type="EMBL" id="KAA8903599.1"/>
    </source>
</evidence>
<sequence length="306" mass="34772">MRPPVATLLLLAGASFSHASSWGCEHVENGLKYDFKELAGKHELSHVEDKFFRKQNTTWQINPCGPLQKTKEDHPKDQCPAGTYVCGLVRYINDKGESNLEEIIPVAGDVDTSHKLDMEVHKFDEDGQTGLQVIYNGGKYGPHEQRAVVKFVCDMGRTGLEGTPVVDGKDGRKERRDEQKDKDEKDPSLKFISYEYHEGVGKEELRLEWRTRLACEEYVRNKGSKESDPSSHWGFFTWVFILVFLSVAAYLIFGSWLNYNRYGARGWDLLPHGDTIRDLPYLVKDFMKRVGSTLQGRSSRGGYSAV</sequence>
<evidence type="ECO:0000256" key="7">
    <source>
        <dbReference type="ARBA" id="ARBA00022448"/>
    </source>
</evidence>
<dbReference type="GO" id="GO:0034045">
    <property type="term" value="C:phagophore assembly site membrane"/>
    <property type="evidence" value="ECO:0007669"/>
    <property type="project" value="UniProtKB-SubCell"/>
</dbReference>
<feature type="transmembrane region" description="Helical" evidence="19">
    <location>
        <begin position="233"/>
        <end position="253"/>
    </location>
</feature>
<evidence type="ECO:0000256" key="2">
    <source>
        <dbReference type="ARBA" id="ARBA00004358"/>
    </source>
</evidence>
<evidence type="ECO:0000256" key="20">
    <source>
        <dbReference type="SAM" id="SignalP"/>
    </source>
</evidence>
<dbReference type="PANTHER" id="PTHR15071">
    <property type="entry name" value="MANNOSE-6-PHOSPHATE RECEPTOR FAMILY MEMBER"/>
    <property type="match status" value="1"/>
</dbReference>
<dbReference type="GO" id="GO:0000139">
    <property type="term" value="C:Golgi membrane"/>
    <property type="evidence" value="ECO:0007669"/>
    <property type="project" value="UniProtKB-SubCell"/>
</dbReference>
<dbReference type="InterPro" id="IPR018939">
    <property type="entry name" value="Autophagy-rel_prot_27"/>
</dbReference>
<organism evidence="22 23">
    <name type="scientific">Sphaerosporella brunnea</name>
    <dbReference type="NCBI Taxonomy" id="1250544"/>
    <lineage>
        <taxon>Eukaryota</taxon>
        <taxon>Fungi</taxon>
        <taxon>Dikarya</taxon>
        <taxon>Ascomycota</taxon>
        <taxon>Pezizomycotina</taxon>
        <taxon>Pezizomycetes</taxon>
        <taxon>Pezizales</taxon>
        <taxon>Pyronemataceae</taxon>
        <taxon>Sphaerosporella</taxon>
    </lineage>
</organism>
<evidence type="ECO:0000256" key="19">
    <source>
        <dbReference type="SAM" id="Phobius"/>
    </source>
</evidence>
<keyword evidence="16" id="KW-1015">Disulfide bond</keyword>
<dbReference type="InParanoid" id="A0A5J5EUF3"/>
<evidence type="ECO:0000256" key="13">
    <source>
        <dbReference type="ARBA" id="ARBA00023034"/>
    </source>
</evidence>
<evidence type="ECO:0000256" key="14">
    <source>
        <dbReference type="ARBA" id="ARBA00023128"/>
    </source>
</evidence>
<feature type="region of interest" description="Disordered" evidence="18">
    <location>
        <begin position="162"/>
        <end position="185"/>
    </location>
</feature>
<dbReference type="EMBL" id="VXIS01000116">
    <property type="protein sequence ID" value="KAA8903599.1"/>
    <property type="molecule type" value="Genomic_DNA"/>
</dbReference>
<dbReference type="PANTHER" id="PTHR15071:SF13">
    <property type="entry name" value="AUTOPHAGY-RELATED PROTEIN 27"/>
    <property type="match status" value="1"/>
</dbReference>
<dbReference type="SUPFAM" id="SSF50911">
    <property type="entry name" value="Mannose 6-phosphate receptor domain"/>
    <property type="match status" value="1"/>
</dbReference>
<accession>A0A5J5EUF3</accession>
<dbReference type="Pfam" id="PF09451">
    <property type="entry name" value="ATG27"/>
    <property type="match status" value="1"/>
</dbReference>
<keyword evidence="7" id="KW-0813">Transport</keyword>
<proteinExistence type="inferred from homology"/>
<evidence type="ECO:0000256" key="17">
    <source>
        <dbReference type="ARBA" id="ARBA00023329"/>
    </source>
</evidence>
<dbReference type="GO" id="GO:0030659">
    <property type="term" value="C:cytoplasmic vesicle membrane"/>
    <property type="evidence" value="ECO:0007669"/>
    <property type="project" value="UniProtKB-SubCell"/>
</dbReference>
<keyword evidence="14" id="KW-0496">Mitochondrion</keyword>
<evidence type="ECO:0000256" key="4">
    <source>
        <dbReference type="ARBA" id="ARBA00004614"/>
    </source>
</evidence>
<gene>
    <name evidence="22" type="ORF">FN846DRAFT_908056</name>
</gene>
<keyword evidence="12" id="KW-0072">Autophagy</keyword>
<keyword evidence="15 19" id="KW-0472">Membrane</keyword>
<dbReference type="GO" id="GO:0015031">
    <property type="term" value="P:protein transport"/>
    <property type="evidence" value="ECO:0007669"/>
    <property type="project" value="UniProtKB-KW"/>
</dbReference>
<dbReference type="InterPro" id="IPR009011">
    <property type="entry name" value="Man6P_isomerase_rcpt-bd_dom_sf"/>
</dbReference>
<keyword evidence="8 19" id="KW-0812">Transmembrane</keyword>
<keyword evidence="9 20" id="KW-0732">Signal</keyword>
<protein>
    <recommendedName>
        <fullName evidence="6">Autophagy-related protein 27</fullName>
    </recommendedName>
</protein>
<evidence type="ECO:0000256" key="16">
    <source>
        <dbReference type="ARBA" id="ARBA00023157"/>
    </source>
</evidence>
<comment type="similarity">
    <text evidence="5">Belongs to the ATG27 family.</text>
</comment>
<keyword evidence="10" id="KW-0653">Protein transport</keyword>
<feature type="signal peptide" evidence="20">
    <location>
        <begin position="1"/>
        <end position="19"/>
    </location>
</feature>
<feature type="domain" description="MRH" evidence="21">
    <location>
        <begin position="22"/>
        <end position="217"/>
    </location>
</feature>
<evidence type="ECO:0000256" key="5">
    <source>
        <dbReference type="ARBA" id="ARBA00005363"/>
    </source>
</evidence>
<evidence type="ECO:0000256" key="3">
    <source>
        <dbReference type="ARBA" id="ARBA00004472"/>
    </source>
</evidence>
<dbReference type="InterPro" id="IPR044865">
    <property type="entry name" value="MRH_dom"/>
</dbReference>
<keyword evidence="13" id="KW-0333">Golgi apparatus</keyword>
<evidence type="ECO:0000256" key="8">
    <source>
        <dbReference type="ARBA" id="ARBA00022692"/>
    </source>
</evidence>
<dbReference type="AlphaFoldDB" id="A0A5J5EUF3"/>
<reference evidence="22 23" key="1">
    <citation type="submission" date="2019-09" db="EMBL/GenBank/DDBJ databases">
        <title>Draft genome of the ectomycorrhizal ascomycete Sphaerosporella brunnea.</title>
        <authorList>
            <consortium name="DOE Joint Genome Institute"/>
            <person name="Benucci G.M."/>
            <person name="Marozzi G."/>
            <person name="Antonielli L."/>
            <person name="Sanchez S."/>
            <person name="Marco P."/>
            <person name="Wang X."/>
            <person name="Falini L.B."/>
            <person name="Barry K."/>
            <person name="Haridas S."/>
            <person name="Lipzen A."/>
            <person name="Labutti K."/>
            <person name="Grigoriev I.V."/>
            <person name="Murat C."/>
            <person name="Martin F."/>
            <person name="Albertini E."/>
            <person name="Donnini D."/>
            <person name="Bonito G."/>
        </authorList>
    </citation>
    <scope>NUCLEOTIDE SEQUENCE [LARGE SCALE GENOMIC DNA]</scope>
    <source>
        <strain evidence="22 23">Sb_GMNB300</strain>
    </source>
</reference>
<evidence type="ECO:0000256" key="1">
    <source>
        <dbReference type="ARBA" id="ARBA00004304"/>
    </source>
</evidence>
<evidence type="ECO:0000256" key="10">
    <source>
        <dbReference type="ARBA" id="ARBA00022927"/>
    </source>
</evidence>
<comment type="caution">
    <text evidence="22">The sequence shown here is derived from an EMBL/GenBank/DDBJ whole genome shotgun (WGS) entry which is preliminary data.</text>
</comment>
<keyword evidence="11 19" id="KW-1133">Transmembrane helix</keyword>
<evidence type="ECO:0000256" key="18">
    <source>
        <dbReference type="SAM" id="MobiDB-lite"/>
    </source>
</evidence>
<dbReference type="OrthoDB" id="29460at2759"/>
<comment type="subcellular location">
    <subcellularLocation>
        <location evidence="2">Cytoplasmic vesicle membrane</location>
        <topology evidence="2">Single-pass type I membrane protein</topology>
    </subcellularLocation>
    <subcellularLocation>
        <location evidence="4">Golgi apparatus membrane</location>
        <topology evidence="4">Single-pass type I membrane protein</topology>
    </subcellularLocation>
    <subcellularLocation>
        <location evidence="1">Mitochondrion membrane</location>
        <topology evidence="1">Single-pass membrane protein</topology>
    </subcellularLocation>
    <subcellularLocation>
        <location evidence="3">Preautophagosomal structure membrane</location>
        <topology evidence="3">Single-pass type I membrane protein</topology>
    </subcellularLocation>
</comment>
<feature type="chain" id="PRO_5023857691" description="Autophagy-related protein 27" evidence="20">
    <location>
        <begin position="20"/>
        <end position="306"/>
    </location>
</feature>
<dbReference type="Gene3D" id="2.70.130.10">
    <property type="entry name" value="Mannose-6-phosphate receptor binding domain"/>
    <property type="match status" value="1"/>
</dbReference>
<evidence type="ECO:0000313" key="23">
    <source>
        <dbReference type="Proteomes" id="UP000326924"/>
    </source>
</evidence>
<evidence type="ECO:0000259" key="21">
    <source>
        <dbReference type="PROSITE" id="PS51914"/>
    </source>
</evidence>
<feature type="compositionally biased region" description="Basic and acidic residues" evidence="18">
    <location>
        <begin position="167"/>
        <end position="185"/>
    </location>
</feature>
<dbReference type="Proteomes" id="UP000326924">
    <property type="component" value="Unassembled WGS sequence"/>
</dbReference>
<dbReference type="GO" id="GO:0006914">
    <property type="term" value="P:autophagy"/>
    <property type="evidence" value="ECO:0007669"/>
    <property type="project" value="UniProtKB-KW"/>
</dbReference>
<evidence type="ECO:0000256" key="9">
    <source>
        <dbReference type="ARBA" id="ARBA00022729"/>
    </source>
</evidence>
<evidence type="ECO:0000256" key="11">
    <source>
        <dbReference type="ARBA" id="ARBA00022989"/>
    </source>
</evidence>
<keyword evidence="17" id="KW-0968">Cytoplasmic vesicle</keyword>
<dbReference type="PROSITE" id="PS51914">
    <property type="entry name" value="MRH"/>
    <property type="match status" value="1"/>
</dbReference>
<keyword evidence="23" id="KW-1185">Reference proteome</keyword>
<evidence type="ECO:0000256" key="6">
    <source>
        <dbReference type="ARBA" id="ARBA00013776"/>
    </source>
</evidence>
<evidence type="ECO:0000256" key="15">
    <source>
        <dbReference type="ARBA" id="ARBA00023136"/>
    </source>
</evidence>
<evidence type="ECO:0000256" key="12">
    <source>
        <dbReference type="ARBA" id="ARBA00023006"/>
    </source>
</evidence>